<reference evidence="2" key="1">
    <citation type="submission" date="2021-06" db="EMBL/GenBank/DDBJ databases">
        <title>Comparative genomics, transcriptomics and evolutionary studies reveal genomic signatures of adaptation to plant cell wall in hemibiotrophic fungi.</title>
        <authorList>
            <consortium name="DOE Joint Genome Institute"/>
            <person name="Baroncelli R."/>
            <person name="Diaz J.F."/>
            <person name="Benocci T."/>
            <person name="Peng M."/>
            <person name="Battaglia E."/>
            <person name="Haridas S."/>
            <person name="Andreopoulos W."/>
            <person name="Labutti K."/>
            <person name="Pangilinan J."/>
            <person name="Floch G.L."/>
            <person name="Makela M.R."/>
            <person name="Henrissat B."/>
            <person name="Grigoriev I.V."/>
            <person name="Crouch J.A."/>
            <person name="De Vries R.P."/>
            <person name="Sukno S.A."/>
            <person name="Thon M.R."/>
        </authorList>
    </citation>
    <scope>NUCLEOTIDE SEQUENCE</scope>
    <source>
        <strain evidence="2">CBS 102054</strain>
    </source>
</reference>
<name>A0AAI9ZW26_9PEZI</name>
<keyword evidence="3" id="KW-1185">Reference proteome</keyword>
<proteinExistence type="predicted"/>
<feature type="signal peptide" evidence="1">
    <location>
        <begin position="1"/>
        <end position="22"/>
    </location>
</feature>
<comment type="caution">
    <text evidence="2">The sequence shown here is derived from an EMBL/GenBank/DDBJ whole genome shotgun (WGS) entry which is preliminary data.</text>
</comment>
<dbReference type="Proteomes" id="UP001243989">
    <property type="component" value="Unassembled WGS sequence"/>
</dbReference>
<protein>
    <submittedName>
        <fullName evidence="2">Uncharacterized protein</fullName>
    </submittedName>
</protein>
<dbReference type="AlphaFoldDB" id="A0AAI9ZW26"/>
<accession>A0AAI9ZW26</accession>
<evidence type="ECO:0000313" key="2">
    <source>
        <dbReference type="EMBL" id="KAK1638931.1"/>
    </source>
</evidence>
<evidence type="ECO:0000313" key="3">
    <source>
        <dbReference type="Proteomes" id="UP001243989"/>
    </source>
</evidence>
<sequence>MHHAAPTRPLVLLVSALSTARAGHLGTCNLTFEHTLKRVNLEKGASLPDDNATLSFGLPALNRPHTTFCSVRYDSRATRIWSHHLSWFPTPSDDTVKNRAADLRPEYGLFWSGQRE</sequence>
<keyword evidence="1" id="KW-0732">Signal</keyword>
<evidence type="ECO:0000256" key="1">
    <source>
        <dbReference type="SAM" id="SignalP"/>
    </source>
</evidence>
<gene>
    <name evidence="2" type="ORF">BDP81DRAFT_422987</name>
</gene>
<dbReference type="EMBL" id="JAHMHQ010000006">
    <property type="protein sequence ID" value="KAK1638931.1"/>
    <property type="molecule type" value="Genomic_DNA"/>
</dbReference>
<dbReference type="RefSeq" id="XP_060447538.1">
    <property type="nucleotide sequence ID" value="XM_060590044.1"/>
</dbReference>
<organism evidence="2 3">
    <name type="scientific">Colletotrichum phormii</name>
    <dbReference type="NCBI Taxonomy" id="359342"/>
    <lineage>
        <taxon>Eukaryota</taxon>
        <taxon>Fungi</taxon>
        <taxon>Dikarya</taxon>
        <taxon>Ascomycota</taxon>
        <taxon>Pezizomycotina</taxon>
        <taxon>Sordariomycetes</taxon>
        <taxon>Hypocreomycetidae</taxon>
        <taxon>Glomerellales</taxon>
        <taxon>Glomerellaceae</taxon>
        <taxon>Colletotrichum</taxon>
        <taxon>Colletotrichum acutatum species complex</taxon>
    </lineage>
</organism>
<feature type="chain" id="PRO_5042533589" evidence="1">
    <location>
        <begin position="23"/>
        <end position="116"/>
    </location>
</feature>
<dbReference type="GeneID" id="85474906"/>